<sequence length="88" mass="10047">MHPPLTLHKHPACALIIENFKKCHEDHPVQKFFGVCNDLKIELDRCFREEKAEKRKANFEASKQFKEKLRASKAAKAAAETASPSQLD</sequence>
<keyword evidence="4" id="KW-1015">Disulfide bond</keyword>
<organism evidence="6 7">
    <name type="scientific">Sphagnum troendelagicum</name>
    <dbReference type="NCBI Taxonomy" id="128251"/>
    <lineage>
        <taxon>Eukaryota</taxon>
        <taxon>Viridiplantae</taxon>
        <taxon>Streptophyta</taxon>
        <taxon>Embryophyta</taxon>
        <taxon>Bryophyta</taxon>
        <taxon>Sphagnophytina</taxon>
        <taxon>Sphagnopsida</taxon>
        <taxon>Sphagnales</taxon>
        <taxon>Sphagnaceae</taxon>
        <taxon>Sphagnum</taxon>
    </lineage>
</organism>
<evidence type="ECO:0000256" key="3">
    <source>
        <dbReference type="ARBA" id="ARBA00023128"/>
    </source>
</evidence>
<comment type="subcellular location">
    <subcellularLocation>
        <location evidence="1 5">Mitochondrion</location>
    </subcellularLocation>
</comment>
<dbReference type="Pfam" id="PF08583">
    <property type="entry name" value="Cmc1"/>
    <property type="match status" value="1"/>
</dbReference>
<dbReference type="InterPro" id="IPR013892">
    <property type="entry name" value="Cyt_c_biogenesis_Cmc1-like"/>
</dbReference>
<dbReference type="PANTHER" id="PTHR22977">
    <property type="entry name" value="COX ASSEMBLY MITOCHONDRIAL PROTEIN"/>
    <property type="match status" value="1"/>
</dbReference>
<evidence type="ECO:0000313" key="7">
    <source>
        <dbReference type="Proteomes" id="UP001497512"/>
    </source>
</evidence>
<name>A0ABP0TX54_9BRYO</name>
<keyword evidence="3 5" id="KW-0496">Mitochondrion</keyword>
<accession>A0ABP0TX54</accession>
<evidence type="ECO:0000256" key="4">
    <source>
        <dbReference type="ARBA" id="ARBA00023157"/>
    </source>
</evidence>
<dbReference type="PANTHER" id="PTHR22977:SF1">
    <property type="entry name" value="COX ASSEMBLY MITOCHONDRIAL PROTEIN 2 HOMOLOG"/>
    <property type="match status" value="1"/>
</dbReference>
<evidence type="ECO:0000256" key="5">
    <source>
        <dbReference type="RuleBase" id="RU364104"/>
    </source>
</evidence>
<dbReference type="Proteomes" id="UP001497512">
    <property type="component" value="Chromosome 15"/>
</dbReference>
<evidence type="ECO:0000256" key="1">
    <source>
        <dbReference type="ARBA" id="ARBA00004173"/>
    </source>
</evidence>
<gene>
    <name evidence="6" type="ORF">CSSPTR1EN2_LOCUS8563</name>
</gene>
<dbReference type="EMBL" id="OZ019907">
    <property type="protein sequence ID" value="CAK9206867.1"/>
    <property type="molecule type" value="Genomic_DNA"/>
</dbReference>
<evidence type="ECO:0000313" key="6">
    <source>
        <dbReference type="EMBL" id="CAK9206867.1"/>
    </source>
</evidence>
<reference evidence="6" key="1">
    <citation type="submission" date="2024-02" db="EMBL/GenBank/DDBJ databases">
        <authorList>
            <consortium name="ELIXIR-Norway"/>
            <consortium name="Elixir Norway"/>
        </authorList>
    </citation>
    <scope>NUCLEOTIDE SEQUENCE</scope>
</reference>
<keyword evidence="7" id="KW-1185">Reference proteome</keyword>
<proteinExistence type="inferred from homology"/>
<comment type="similarity">
    <text evidence="2 5">Belongs to the CMC family.</text>
</comment>
<protein>
    <recommendedName>
        <fullName evidence="5">COX assembly mitochondrial protein</fullName>
    </recommendedName>
</protein>
<evidence type="ECO:0000256" key="2">
    <source>
        <dbReference type="ARBA" id="ARBA00007347"/>
    </source>
</evidence>